<dbReference type="OrthoDB" id="340431at2759"/>
<name>A0A4Z1PJ37_9PEZI</name>
<dbReference type="GO" id="GO:0005737">
    <property type="term" value="C:cytoplasm"/>
    <property type="evidence" value="ECO:0007669"/>
    <property type="project" value="UniProtKB-SubCell"/>
</dbReference>
<evidence type="ECO:0000256" key="1">
    <source>
        <dbReference type="ARBA" id="ARBA00004123"/>
    </source>
</evidence>
<dbReference type="Pfam" id="PF04683">
    <property type="entry name" value="Rpn13_ADRM1_Pru"/>
    <property type="match status" value="1"/>
</dbReference>
<evidence type="ECO:0000256" key="5">
    <source>
        <dbReference type="ARBA" id="ARBA00023242"/>
    </source>
</evidence>
<feature type="domain" description="Pru" evidence="7">
    <location>
        <begin position="1"/>
        <end position="138"/>
    </location>
</feature>
<feature type="region of interest" description="Disordered" evidence="6">
    <location>
        <begin position="148"/>
        <end position="209"/>
    </location>
</feature>
<dbReference type="Gene3D" id="1.10.2020.20">
    <property type="match status" value="1"/>
</dbReference>
<dbReference type="EMBL" id="SNSC02000001">
    <property type="protein sequence ID" value="TID27957.1"/>
    <property type="molecule type" value="Genomic_DNA"/>
</dbReference>
<evidence type="ECO:0000313" key="8">
    <source>
        <dbReference type="EMBL" id="TID27957.1"/>
    </source>
</evidence>
<evidence type="ECO:0000256" key="6">
    <source>
        <dbReference type="SAM" id="MobiDB-lite"/>
    </source>
</evidence>
<dbReference type="GO" id="GO:0070628">
    <property type="term" value="F:proteasome binding"/>
    <property type="evidence" value="ECO:0007669"/>
    <property type="project" value="TreeGrafter"/>
</dbReference>
<protein>
    <submittedName>
        <fullName evidence="8">Mannosyl-oligosaccharide 1-2-alpha-mannosidase</fullName>
    </submittedName>
</protein>
<keyword evidence="4" id="KW-0647">Proteasome</keyword>
<dbReference type="Gene3D" id="2.30.29.70">
    <property type="entry name" value="Proteasomal ubiquitin receptor Rpn13/ADRM1"/>
    <property type="match status" value="1"/>
</dbReference>
<evidence type="ECO:0000259" key="7">
    <source>
        <dbReference type="PROSITE" id="PS51917"/>
    </source>
</evidence>
<dbReference type="AlphaFoldDB" id="A0A4Z1PJ37"/>
<feature type="compositionally biased region" description="Acidic residues" evidence="6">
    <location>
        <begin position="155"/>
        <end position="165"/>
    </location>
</feature>
<organism evidence="8 9">
    <name type="scientific">Venturia nashicola</name>
    <dbReference type="NCBI Taxonomy" id="86259"/>
    <lineage>
        <taxon>Eukaryota</taxon>
        <taxon>Fungi</taxon>
        <taxon>Dikarya</taxon>
        <taxon>Ascomycota</taxon>
        <taxon>Pezizomycotina</taxon>
        <taxon>Dothideomycetes</taxon>
        <taxon>Pleosporomycetidae</taxon>
        <taxon>Venturiales</taxon>
        <taxon>Venturiaceae</taxon>
        <taxon>Venturia</taxon>
    </lineage>
</organism>
<gene>
    <name evidence="8" type="ORF">E6O75_ATG00724</name>
</gene>
<dbReference type="PANTHER" id="PTHR12225:SF0">
    <property type="entry name" value="PROTEASOMAL UBIQUITIN RECEPTOR ADRM1"/>
    <property type="match status" value="1"/>
</dbReference>
<dbReference type="Proteomes" id="UP000298493">
    <property type="component" value="Unassembled WGS sequence"/>
</dbReference>
<reference evidence="8 9" key="1">
    <citation type="submission" date="2019-04" db="EMBL/GenBank/DDBJ databases">
        <title>High contiguity whole genome sequence and gene annotation resource for two Venturia nashicola isolates.</title>
        <authorList>
            <person name="Prokchorchik M."/>
            <person name="Won K."/>
            <person name="Lee Y."/>
            <person name="Choi E.D."/>
            <person name="Segonzac C."/>
            <person name="Sohn K.H."/>
        </authorList>
    </citation>
    <scope>NUCLEOTIDE SEQUENCE [LARGE SCALE GENOMIC DNA]</scope>
    <source>
        <strain evidence="8 9">PRI2</strain>
    </source>
</reference>
<evidence type="ECO:0000256" key="2">
    <source>
        <dbReference type="ARBA" id="ARBA00004496"/>
    </source>
</evidence>
<dbReference type="InterPro" id="IPR006773">
    <property type="entry name" value="Rpn13/ADRM1"/>
</dbReference>
<evidence type="ECO:0000313" key="9">
    <source>
        <dbReference type="Proteomes" id="UP000298493"/>
    </source>
</evidence>
<accession>A0A4Z1PJ37</accession>
<dbReference type="GO" id="GO:0005634">
    <property type="term" value="C:nucleus"/>
    <property type="evidence" value="ECO:0007669"/>
    <property type="project" value="UniProtKB-SubCell"/>
</dbReference>
<dbReference type="InterPro" id="IPR044868">
    <property type="entry name" value="Rpn13/ADRM1_Pru"/>
</dbReference>
<dbReference type="GO" id="GO:0008541">
    <property type="term" value="C:proteasome regulatory particle, lid subcomplex"/>
    <property type="evidence" value="ECO:0007669"/>
    <property type="project" value="TreeGrafter"/>
</dbReference>
<proteinExistence type="predicted"/>
<comment type="caution">
    <text evidence="8">The sequence shown here is derived from an EMBL/GenBank/DDBJ whole genome shotgun (WGS) entry which is preliminary data.</text>
</comment>
<comment type="subcellular location">
    <subcellularLocation>
        <location evidence="2">Cytoplasm</location>
    </subcellularLocation>
    <subcellularLocation>
        <location evidence="1">Nucleus</location>
    </subcellularLocation>
</comment>
<evidence type="ECO:0000256" key="4">
    <source>
        <dbReference type="ARBA" id="ARBA00022942"/>
    </source>
</evidence>
<dbReference type="STRING" id="86259.A0A4Z1PJ37"/>
<keyword evidence="5" id="KW-0539">Nucleus</keyword>
<dbReference type="PROSITE" id="PS51917">
    <property type="entry name" value="PRU"/>
    <property type="match status" value="1"/>
</dbReference>
<keyword evidence="3" id="KW-0963">Cytoplasm</keyword>
<dbReference type="InterPro" id="IPR038108">
    <property type="entry name" value="RPN13_DEUBAD_sf"/>
</dbReference>
<sequence length="392" mass="41674">MSLSPIITFKAGQCTSSDSGPDFNITCDPTPGYLYLYIDEENEFTHLAWRPRSAPSTDPETDLIMLPTDGSFTPITKPNDVHTSPSNGRIFALKFSSSPDRHFFWLQSKNQHPDNKPNYWSNKDLKLGKIVNDLLQGNEVDIQEELASAGRNNSNDDEDMEDAPPDNELTRSSTGGAGAGATGGDVREEGEEAREGGADGGRANARPANDAAAAVQNFLRSLGGQGAAGAGQSGAEQSVFTTLSDLMTPDTCIATLADATPAYLDSLCILLPPQILLLAQEADDLTDVDPTSETTSAAIEALTTEQKKDVLKRVFRSPQLHQSLGSLTMAIRDGGLPMVADSLKVKVKNGGLIRGGQMPLGEGQAVEAFLEGVKATVKEEDTNDAGGRMDTS</sequence>
<evidence type="ECO:0000256" key="3">
    <source>
        <dbReference type="ARBA" id="ARBA00022490"/>
    </source>
</evidence>
<dbReference type="InterPro" id="IPR038633">
    <property type="entry name" value="Rpn13/ADRM1_Pru_sf"/>
</dbReference>
<dbReference type="PANTHER" id="PTHR12225">
    <property type="entry name" value="ADHESION REGULATING MOLECULE 1 110 KDA CELL MEMBRANE GLYCOPROTEIN"/>
    <property type="match status" value="1"/>
</dbReference>
<keyword evidence="9" id="KW-1185">Reference proteome</keyword>
<dbReference type="GO" id="GO:0061133">
    <property type="term" value="F:endopeptidase activator activity"/>
    <property type="evidence" value="ECO:0007669"/>
    <property type="project" value="TreeGrafter"/>
</dbReference>